<keyword evidence="1" id="KW-0732">Signal</keyword>
<organism evidence="3 4">
    <name type="scientific">Thalassolituus maritimus</name>
    <dbReference type="NCBI Taxonomy" id="484498"/>
    <lineage>
        <taxon>Bacteria</taxon>
        <taxon>Pseudomonadati</taxon>
        <taxon>Pseudomonadota</taxon>
        <taxon>Gammaproteobacteria</taxon>
        <taxon>Oceanospirillales</taxon>
        <taxon>Oceanospirillaceae</taxon>
        <taxon>Thalassolituus</taxon>
    </lineage>
</organism>
<name>A0A1N7PLR8_9GAMM</name>
<dbReference type="OrthoDB" id="2004167at2"/>
<dbReference type="STRING" id="484498.SAMN05421686_11075"/>
<feature type="chain" id="PRO_5012636670" evidence="1">
    <location>
        <begin position="21"/>
        <end position="311"/>
    </location>
</feature>
<feature type="domain" description="AB hydrolase-1" evidence="2">
    <location>
        <begin position="34"/>
        <end position="151"/>
    </location>
</feature>
<dbReference type="SUPFAM" id="SSF53474">
    <property type="entry name" value="alpha/beta-Hydrolases"/>
    <property type="match status" value="1"/>
</dbReference>
<protein>
    <submittedName>
        <fullName evidence="3">Triacylglycerol lipase</fullName>
    </submittedName>
</protein>
<dbReference type="Pfam" id="PF00561">
    <property type="entry name" value="Abhydrolase_1"/>
    <property type="match status" value="1"/>
</dbReference>
<dbReference type="InterPro" id="IPR029058">
    <property type="entry name" value="AB_hydrolase_fold"/>
</dbReference>
<dbReference type="Gene3D" id="3.40.50.1820">
    <property type="entry name" value="alpha/beta hydrolase"/>
    <property type="match status" value="1"/>
</dbReference>
<dbReference type="AlphaFoldDB" id="A0A1N7PLR8"/>
<keyword evidence="4" id="KW-1185">Reference proteome</keyword>
<proteinExistence type="predicted"/>
<evidence type="ECO:0000259" key="2">
    <source>
        <dbReference type="Pfam" id="PF00561"/>
    </source>
</evidence>
<dbReference type="RefSeq" id="WP_076517360.1">
    <property type="nucleotide sequence ID" value="NZ_FTOH01000010.1"/>
</dbReference>
<reference evidence="4" key="1">
    <citation type="submission" date="2017-01" db="EMBL/GenBank/DDBJ databases">
        <authorList>
            <person name="Varghese N."/>
            <person name="Submissions S."/>
        </authorList>
    </citation>
    <scope>NUCLEOTIDE SEQUENCE [LARGE SCALE GENOMIC DNA]</scope>
    <source>
        <strain evidence="4">DSM 24913</strain>
    </source>
</reference>
<dbReference type="Proteomes" id="UP000185639">
    <property type="component" value="Unassembled WGS sequence"/>
</dbReference>
<dbReference type="EMBL" id="FTOH01000010">
    <property type="protein sequence ID" value="SIT11531.1"/>
    <property type="molecule type" value="Genomic_DNA"/>
</dbReference>
<feature type="signal peptide" evidence="1">
    <location>
        <begin position="1"/>
        <end position="20"/>
    </location>
</feature>
<evidence type="ECO:0000313" key="4">
    <source>
        <dbReference type="Proteomes" id="UP000185639"/>
    </source>
</evidence>
<dbReference type="InterPro" id="IPR000073">
    <property type="entry name" value="AB_hydrolase_1"/>
</dbReference>
<gene>
    <name evidence="3" type="ORF">SAMN05421686_11075</name>
</gene>
<evidence type="ECO:0000256" key="1">
    <source>
        <dbReference type="SAM" id="SignalP"/>
    </source>
</evidence>
<sequence>MKKYLLTAVAAVTVSSQVLAMSETLDTGYTETKYPIVLVHGFLGFEQLVGVDYWYKIPETLQQDGAEVFVATVSNTNYPEVRGEQLIDQVEDILAITGAEKVNLIGHSHGGPTTRYAGSVRPDIIASVSSISGVNKGTVVADTLIEWSDNSEVFGTAFDVFISGISEFISFASGSDLPLAPVESVRSMTTEASVIFNAAHPGGIPDSECGEGDYEYNGVRYYSWAGAKPATNLLDPLEPITIAFSQFFPDGVANDGFVDPCTSNLGMVIRNDFAMTHLDEVNQMLGIHDLNETDPLTVFRTHANRLKNDGL</sequence>
<accession>A0A1N7PLR8</accession>
<evidence type="ECO:0000313" key="3">
    <source>
        <dbReference type="EMBL" id="SIT11531.1"/>
    </source>
</evidence>